<reference evidence="2" key="1">
    <citation type="submission" date="2021-05" db="EMBL/GenBank/DDBJ databases">
        <authorList>
            <person name="Khan N."/>
        </authorList>
    </citation>
    <scope>NUCLEOTIDE SEQUENCE</scope>
</reference>
<name>A0A8J2IVH6_FUSEQ</name>
<organism evidence="2 3">
    <name type="scientific">Fusarium equiseti</name>
    <name type="common">Fusarium scirpi</name>
    <dbReference type="NCBI Taxonomy" id="61235"/>
    <lineage>
        <taxon>Eukaryota</taxon>
        <taxon>Fungi</taxon>
        <taxon>Dikarya</taxon>
        <taxon>Ascomycota</taxon>
        <taxon>Pezizomycotina</taxon>
        <taxon>Sordariomycetes</taxon>
        <taxon>Hypocreomycetidae</taxon>
        <taxon>Hypocreales</taxon>
        <taxon>Nectriaceae</taxon>
        <taxon>Fusarium</taxon>
        <taxon>Fusarium incarnatum-equiseti species complex</taxon>
    </lineage>
</organism>
<protein>
    <submittedName>
        <fullName evidence="2">Uncharacterized protein</fullName>
    </submittedName>
</protein>
<dbReference type="AlphaFoldDB" id="A0A8J2IVH6"/>
<dbReference type="Proteomes" id="UP000693738">
    <property type="component" value="Unassembled WGS sequence"/>
</dbReference>
<comment type="caution">
    <text evidence="2">The sequence shown here is derived from an EMBL/GenBank/DDBJ whole genome shotgun (WGS) entry which is preliminary data.</text>
</comment>
<evidence type="ECO:0000313" key="2">
    <source>
        <dbReference type="EMBL" id="CAG7563685.1"/>
    </source>
</evidence>
<evidence type="ECO:0000256" key="1">
    <source>
        <dbReference type="SAM" id="MobiDB-lite"/>
    </source>
</evidence>
<proteinExistence type="predicted"/>
<accession>A0A8J2IVH6</accession>
<dbReference type="EMBL" id="CAJSTJ010000160">
    <property type="protein sequence ID" value="CAG7563685.1"/>
    <property type="molecule type" value="Genomic_DNA"/>
</dbReference>
<sequence>MAEKRKITIMERKSGASTSKDGKVEKLDEKYTGVKIIITSKKLQLEFSTVPNQETETWTVNNMRSRMEKEKLMGDWKPVGSW</sequence>
<gene>
    <name evidence="2" type="ORF">FEQUK3_LOCUS9395</name>
</gene>
<evidence type="ECO:0000313" key="3">
    <source>
        <dbReference type="Proteomes" id="UP000693738"/>
    </source>
</evidence>
<feature type="region of interest" description="Disordered" evidence="1">
    <location>
        <begin position="1"/>
        <end position="21"/>
    </location>
</feature>